<evidence type="ECO:0000256" key="1">
    <source>
        <dbReference type="SAM" id="Phobius"/>
    </source>
</evidence>
<keyword evidence="1" id="KW-1133">Transmembrane helix</keyword>
<proteinExistence type="predicted"/>
<organism evidence="2 3">
    <name type="scientific">Mediterraneibacter gnavus</name>
    <name type="common">Ruminococcus gnavus</name>
    <dbReference type="NCBI Taxonomy" id="33038"/>
    <lineage>
        <taxon>Bacteria</taxon>
        <taxon>Bacillati</taxon>
        <taxon>Bacillota</taxon>
        <taxon>Clostridia</taxon>
        <taxon>Lachnospirales</taxon>
        <taxon>Lachnospiraceae</taxon>
        <taxon>Mediterraneibacter</taxon>
    </lineage>
</organism>
<evidence type="ECO:0000313" key="3">
    <source>
        <dbReference type="Proteomes" id="UP001148455"/>
    </source>
</evidence>
<dbReference type="RefSeq" id="WP_269763125.1">
    <property type="nucleotide sequence ID" value="NZ_JAPZEC010000031.1"/>
</dbReference>
<feature type="transmembrane region" description="Helical" evidence="1">
    <location>
        <begin position="20"/>
        <end position="42"/>
    </location>
</feature>
<keyword evidence="1" id="KW-0472">Membrane</keyword>
<gene>
    <name evidence="2" type="ORF">O8D18_14860</name>
</gene>
<evidence type="ECO:0000313" key="2">
    <source>
        <dbReference type="EMBL" id="MCZ7695267.1"/>
    </source>
</evidence>
<reference evidence="2" key="1">
    <citation type="submission" date="2022-12" db="EMBL/GenBank/DDBJ databases">
        <title>Genome of R. gnavus strain RSHDN_123.</title>
        <authorList>
            <person name="Abdugheni R."/>
        </authorList>
    </citation>
    <scope>NUCLEOTIDE SEQUENCE</scope>
    <source>
        <strain evidence="2">RSHDN_123</strain>
    </source>
</reference>
<feature type="transmembrane region" description="Helical" evidence="1">
    <location>
        <begin position="48"/>
        <end position="66"/>
    </location>
</feature>
<accession>A0A9X3HR16</accession>
<name>A0A9X3HR16_MEDGN</name>
<sequence length="144" mass="16461">MNISENKKEITARYPSEYIYIMVGLTGIGFFCLLICSLIAPPEQKEEIISLILGISVLLLILSIGFKRYKIILSRDEIIEVPILGKKKQIKFEEIENVKIRRSKAISIFGKKKKIYIDPAVTEYKQIFSVLSDKGFIQSVLPHL</sequence>
<protein>
    <submittedName>
        <fullName evidence="2">Uncharacterized protein</fullName>
    </submittedName>
</protein>
<dbReference type="AlphaFoldDB" id="A0A9X3HR16"/>
<comment type="caution">
    <text evidence="2">The sequence shown here is derived from an EMBL/GenBank/DDBJ whole genome shotgun (WGS) entry which is preliminary data.</text>
</comment>
<dbReference type="Proteomes" id="UP001148455">
    <property type="component" value="Unassembled WGS sequence"/>
</dbReference>
<keyword evidence="1" id="KW-0812">Transmembrane</keyword>
<dbReference type="EMBL" id="JAPZED010000031">
    <property type="protein sequence ID" value="MCZ7695267.1"/>
    <property type="molecule type" value="Genomic_DNA"/>
</dbReference>